<evidence type="ECO:0000313" key="2">
    <source>
        <dbReference type="WBParaSite" id="mrna-Wban_06041"/>
    </source>
</evidence>
<reference evidence="2" key="3">
    <citation type="submission" date="2024-02" db="UniProtKB">
        <authorList>
            <consortium name="WormBaseParasite"/>
        </authorList>
    </citation>
    <scope>IDENTIFICATION</scope>
    <source>
        <strain evidence="2">pt0022</strain>
    </source>
</reference>
<sequence>MRFYVKYADVKDGRHVKRHIKNRIEHMK</sequence>
<dbReference type="WBParaSite" id="mrna-Wban_06041">
    <property type="protein sequence ID" value="mrna-Wban_06041"/>
    <property type="gene ID" value="Wban_06041"/>
</dbReference>
<dbReference type="Proteomes" id="UP000093561">
    <property type="component" value="Unassembled WGS sequence"/>
</dbReference>
<dbReference type="AlphaFoldDB" id="A0AAF5PUH8"/>
<evidence type="ECO:0000313" key="1">
    <source>
        <dbReference type="Proteomes" id="UP000093561"/>
    </source>
</evidence>
<accession>A0AAF5PUH8</accession>
<protein>
    <submittedName>
        <fullName evidence="2">Uncharacterized protein</fullName>
    </submittedName>
</protein>
<name>A0AAF5PUH8_WUCBA</name>
<reference evidence="1" key="1">
    <citation type="submission" date="2015-03" db="EMBL/GenBank/DDBJ databases">
        <title>Wuchereria bancrofti Genome Sequencing Papua New Guinea Strain.</title>
        <authorList>
            <person name="Small S.T."/>
            <person name="Serre D."/>
            <person name="Zimmerman P.A."/>
        </authorList>
    </citation>
    <scope>NUCLEOTIDE SEQUENCE [LARGE SCALE GENOMIC DNA]</scope>
    <source>
        <strain evidence="1">pt0022</strain>
    </source>
</reference>
<organism evidence="1 2">
    <name type="scientific">Wuchereria bancrofti</name>
    <dbReference type="NCBI Taxonomy" id="6293"/>
    <lineage>
        <taxon>Eukaryota</taxon>
        <taxon>Metazoa</taxon>
        <taxon>Ecdysozoa</taxon>
        <taxon>Nematoda</taxon>
        <taxon>Chromadorea</taxon>
        <taxon>Rhabditida</taxon>
        <taxon>Spirurina</taxon>
        <taxon>Spiruromorpha</taxon>
        <taxon>Filarioidea</taxon>
        <taxon>Onchocercidae</taxon>
        <taxon>Wuchereria</taxon>
    </lineage>
</organism>
<reference evidence="1" key="2">
    <citation type="journal article" date="2016" name="Mol. Ecol.">
        <title>Population genomics of the filarial nematode parasite Wuchereria bancrofti from mosquitoes.</title>
        <authorList>
            <person name="Small S.T."/>
            <person name="Reimer L.J."/>
            <person name="Tisch D.J."/>
            <person name="King C.L."/>
            <person name="Christensen B.M."/>
            <person name="Siba P.M."/>
            <person name="Kazura J.W."/>
            <person name="Serre D."/>
            <person name="Zimmerman P.A."/>
        </authorList>
    </citation>
    <scope>NUCLEOTIDE SEQUENCE</scope>
    <source>
        <strain evidence="1">pt0022</strain>
    </source>
</reference>
<proteinExistence type="predicted"/>